<proteinExistence type="predicted"/>
<accession>A0AAN8S8X3</accession>
<evidence type="ECO:0000256" key="1">
    <source>
        <dbReference type="SAM" id="MobiDB-lite"/>
    </source>
</evidence>
<dbReference type="AlphaFoldDB" id="A0AAN8S8X3"/>
<reference evidence="2 3" key="1">
    <citation type="submission" date="2023-10" db="EMBL/GenBank/DDBJ databases">
        <title>Genomes of two closely related lineages of the louse Polyplax serrata with different host specificities.</title>
        <authorList>
            <person name="Martinu J."/>
            <person name="Tarabai H."/>
            <person name="Stefka J."/>
            <person name="Hypsa V."/>
        </authorList>
    </citation>
    <scope>NUCLEOTIDE SEQUENCE [LARGE SCALE GENOMIC DNA]</scope>
    <source>
        <strain evidence="2">HR10_N</strain>
    </source>
</reference>
<comment type="caution">
    <text evidence="2">The sequence shown here is derived from an EMBL/GenBank/DDBJ whole genome shotgun (WGS) entry which is preliminary data.</text>
</comment>
<evidence type="ECO:0000313" key="3">
    <source>
        <dbReference type="Proteomes" id="UP001372834"/>
    </source>
</evidence>
<evidence type="ECO:0000313" key="2">
    <source>
        <dbReference type="EMBL" id="KAK6639934.1"/>
    </source>
</evidence>
<dbReference type="Proteomes" id="UP001372834">
    <property type="component" value="Unassembled WGS sequence"/>
</dbReference>
<feature type="compositionally biased region" description="Basic and acidic residues" evidence="1">
    <location>
        <begin position="7"/>
        <end position="33"/>
    </location>
</feature>
<protein>
    <submittedName>
        <fullName evidence="2">Uncharacterized protein</fullName>
    </submittedName>
</protein>
<feature type="region of interest" description="Disordered" evidence="1">
    <location>
        <begin position="1"/>
        <end position="40"/>
    </location>
</feature>
<gene>
    <name evidence="2" type="ORF">RUM43_008211</name>
</gene>
<name>A0AAN8S8X3_POLSC</name>
<organism evidence="2 3">
    <name type="scientific">Polyplax serrata</name>
    <name type="common">Common mouse louse</name>
    <dbReference type="NCBI Taxonomy" id="468196"/>
    <lineage>
        <taxon>Eukaryota</taxon>
        <taxon>Metazoa</taxon>
        <taxon>Ecdysozoa</taxon>
        <taxon>Arthropoda</taxon>
        <taxon>Hexapoda</taxon>
        <taxon>Insecta</taxon>
        <taxon>Pterygota</taxon>
        <taxon>Neoptera</taxon>
        <taxon>Paraneoptera</taxon>
        <taxon>Psocodea</taxon>
        <taxon>Troctomorpha</taxon>
        <taxon>Phthiraptera</taxon>
        <taxon>Anoplura</taxon>
        <taxon>Polyplacidae</taxon>
        <taxon>Polyplax</taxon>
    </lineage>
</organism>
<sequence>MAADAASGKEDVNEEIEKERKPEEEKEEEDGKATSRGFCKKQVRWGERQYLNDQSPGADSERKRKTEVNDFAACESLNSQIGSRCFIHQHNKHKAEPFPVELRMATEAEFLSVRLRRRPL</sequence>
<dbReference type="EMBL" id="JAWJWE010000003">
    <property type="protein sequence ID" value="KAK6639934.1"/>
    <property type="molecule type" value="Genomic_DNA"/>
</dbReference>